<reference evidence="1 2" key="1">
    <citation type="journal article" date="2018" name="Front. Microbiol.">
        <title>Genome-Wide Analysis of Corynespora cassiicola Leaf Fall Disease Putative Effectors.</title>
        <authorList>
            <person name="Lopez D."/>
            <person name="Ribeiro S."/>
            <person name="Label P."/>
            <person name="Fumanal B."/>
            <person name="Venisse J.S."/>
            <person name="Kohler A."/>
            <person name="de Oliveira R.R."/>
            <person name="Labutti K."/>
            <person name="Lipzen A."/>
            <person name="Lail K."/>
            <person name="Bauer D."/>
            <person name="Ohm R.A."/>
            <person name="Barry K.W."/>
            <person name="Spatafora J."/>
            <person name="Grigoriev I.V."/>
            <person name="Martin F.M."/>
            <person name="Pujade-Renaud V."/>
        </authorList>
    </citation>
    <scope>NUCLEOTIDE SEQUENCE [LARGE SCALE GENOMIC DNA]</scope>
    <source>
        <strain evidence="1 2">Philippines</strain>
    </source>
</reference>
<dbReference type="AlphaFoldDB" id="A0A2T2NT26"/>
<keyword evidence="2" id="KW-1185">Reference proteome</keyword>
<dbReference type="EMBL" id="KZ678133">
    <property type="protein sequence ID" value="PSN68592.1"/>
    <property type="molecule type" value="Genomic_DNA"/>
</dbReference>
<proteinExistence type="predicted"/>
<evidence type="ECO:0000313" key="2">
    <source>
        <dbReference type="Proteomes" id="UP000240883"/>
    </source>
</evidence>
<organism evidence="1 2">
    <name type="scientific">Corynespora cassiicola Philippines</name>
    <dbReference type="NCBI Taxonomy" id="1448308"/>
    <lineage>
        <taxon>Eukaryota</taxon>
        <taxon>Fungi</taxon>
        <taxon>Dikarya</taxon>
        <taxon>Ascomycota</taxon>
        <taxon>Pezizomycotina</taxon>
        <taxon>Dothideomycetes</taxon>
        <taxon>Pleosporomycetidae</taxon>
        <taxon>Pleosporales</taxon>
        <taxon>Corynesporascaceae</taxon>
        <taxon>Corynespora</taxon>
    </lineage>
</organism>
<gene>
    <name evidence="1" type="ORF">BS50DRAFT_619427</name>
</gene>
<name>A0A2T2NT26_CORCC</name>
<dbReference type="Proteomes" id="UP000240883">
    <property type="component" value="Unassembled WGS sequence"/>
</dbReference>
<evidence type="ECO:0000313" key="1">
    <source>
        <dbReference type="EMBL" id="PSN68592.1"/>
    </source>
</evidence>
<sequence>MFMISRTLEEKRVKLSTSVKVSVFQTYFAVRCRGLSFSPLPQAQKVFAAHKHRNQASTRAEVGICTSDTEVLIYFQMPWSRNYPRDKRLPLLALLLREHALKSSAQSNQAIAFTHTNSFTSYQCFTKSVDQSCIFADVKEGKLNTWEESTTLRWFLDNRTFGKRSLEDYEHTYQCFRFVTNFYNTTIPSPHSNGHMRPRFKEARTIEEAHIVVQYNPIRSGVKDPLCIAFFPGEGPYINVYPAAFYTQNRPCLCGVFFHELMHIHGVRHSFAPDEDRLHGTQCTSIEPHDPHSCTNYLAPGQLWLQLSDIEGLNKLYSSAPGKASRHVRAFTFKELEDGVSVNAAGDSTGRTP</sequence>
<dbReference type="SUPFAM" id="SSF55486">
    <property type="entry name" value="Metalloproteases ('zincins'), catalytic domain"/>
    <property type="match status" value="1"/>
</dbReference>
<accession>A0A2T2NT26</accession>
<protein>
    <submittedName>
        <fullName evidence="1">Uncharacterized protein</fullName>
    </submittedName>
</protein>
<dbReference type="OrthoDB" id="406838at2759"/>